<evidence type="ECO:0000256" key="3">
    <source>
        <dbReference type="ARBA" id="ARBA00022723"/>
    </source>
</evidence>
<evidence type="ECO:0000256" key="11">
    <source>
        <dbReference type="PIRSR" id="PIRSR601019-2"/>
    </source>
</evidence>
<feature type="binding site" evidence="10">
    <location>
        <begin position="177"/>
        <end position="183"/>
    </location>
    <ligand>
        <name>GTP</name>
        <dbReference type="ChEBI" id="CHEBI:37565"/>
    </ligand>
</feature>
<dbReference type="GO" id="GO:0007188">
    <property type="term" value="P:adenylate cyclase-modulating G protein-coupled receptor signaling pathway"/>
    <property type="evidence" value="ECO:0007669"/>
    <property type="project" value="TreeGrafter"/>
</dbReference>
<keyword evidence="5 11" id="KW-0460">Magnesium</keyword>
<dbReference type="Pfam" id="PF00503">
    <property type="entry name" value="G-alpha"/>
    <property type="match status" value="1"/>
</dbReference>
<evidence type="ECO:0000256" key="9">
    <source>
        <dbReference type="ARBA" id="ARBA00023288"/>
    </source>
</evidence>
<evidence type="ECO:0000256" key="2">
    <source>
        <dbReference type="ARBA" id="ARBA00022707"/>
    </source>
</evidence>
<evidence type="ECO:0000313" key="12">
    <source>
        <dbReference type="EMBL" id="TKR69926.1"/>
    </source>
</evidence>
<dbReference type="Gene3D" id="1.10.400.10">
    <property type="entry name" value="GI Alpha 1, domain 2-like"/>
    <property type="match status" value="1"/>
</dbReference>
<keyword evidence="8" id="KW-0807">Transducer</keyword>
<gene>
    <name evidence="12" type="ORF">L596_022014</name>
</gene>
<dbReference type="Proteomes" id="UP000298663">
    <property type="component" value="Unassembled WGS sequence"/>
</dbReference>
<name>A0A4U5MKG5_STECR</name>
<keyword evidence="6 10" id="KW-0342">GTP-binding</keyword>
<dbReference type="AlphaFoldDB" id="A0A4U5MKG5"/>
<dbReference type="OrthoDB" id="5817230at2759"/>
<keyword evidence="2" id="KW-0519">Myristate</keyword>
<reference evidence="12 13" key="2">
    <citation type="journal article" date="2019" name="G3 (Bethesda)">
        <title>Hybrid Assembly of the Genome of the Entomopathogenic Nematode Steinernema carpocapsae Identifies the X-Chromosome.</title>
        <authorList>
            <person name="Serra L."/>
            <person name="Macchietto M."/>
            <person name="Macias-Munoz A."/>
            <person name="McGill C.J."/>
            <person name="Rodriguez I.M."/>
            <person name="Rodriguez B."/>
            <person name="Murad R."/>
            <person name="Mortazavi A."/>
        </authorList>
    </citation>
    <scope>NUCLEOTIDE SEQUENCE [LARGE SCALE GENOMIC DNA]</scope>
    <source>
        <strain evidence="12 13">ALL</strain>
    </source>
</reference>
<dbReference type="PANTHER" id="PTHR10218:SF362">
    <property type="entry name" value="G PROTEIN ALPHA O SUBUNIT"/>
    <property type="match status" value="1"/>
</dbReference>
<dbReference type="PROSITE" id="PS51882">
    <property type="entry name" value="G_ALPHA"/>
    <property type="match status" value="1"/>
</dbReference>
<feature type="binding site" evidence="10">
    <location>
        <begin position="152"/>
        <end position="153"/>
    </location>
    <ligand>
        <name>GTP</name>
        <dbReference type="ChEBI" id="CHEBI:37565"/>
    </ligand>
</feature>
<dbReference type="FunFam" id="1.10.400.10:FF:000011">
    <property type="entry name" value="Guanine nucleotide-binding protein alpha-1 subunit"/>
    <property type="match status" value="1"/>
</dbReference>
<dbReference type="GO" id="GO:0046872">
    <property type="term" value="F:metal ion binding"/>
    <property type="evidence" value="ECO:0007669"/>
    <property type="project" value="UniProtKB-KW"/>
</dbReference>
<evidence type="ECO:0000256" key="7">
    <source>
        <dbReference type="ARBA" id="ARBA00023139"/>
    </source>
</evidence>
<evidence type="ECO:0000256" key="10">
    <source>
        <dbReference type="PIRSR" id="PIRSR601019-1"/>
    </source>
</evidence>
<dbReference type="GO" id="GO:0001664">
    <property type="term" value="F:G protein-coupled receptor binding"/>
    <property type="evidence" value="ECO:0007669"/>
    <property type="project" value="TreeGrafter"/>
</dbReference>
<evidence type="ECO:0000313" key="13">
    <source>
        <dbReference type="Proteomes" id="UP000298663"/>
    </source>
</evidence>
<evidence type="ECO:0000256" key="8">
    <source>
        <dbReference type="ARBA" id="ARBA00023224"/>
    </source>
</evidence>
<evidence type="ECO:0008006" key="14">
    <source>
        <dbReference type="Google" id="ProtNLM"/>
    </source>
</evidence>
<keyword evidence="9" id="KW-0449">Lipoprotein</keyword>
<dbReference type="GO" id="GO:0003924">
    <property type="term" value="F:GTPase activity"/>
    <property type="evidence" value="ECO:0007669"/>
    <property type="project" value="InterPro"/>
</dbReference>
<comment type="caution">
    <text evidence="12">The sequence shown here is derived from an EMBL/GenBank/DDBJ whole genome shotgun (WGS) entry which is preliminary data.</text>
</comment>
<evidence type="ECO:0000256" key="1">
    <source>
        <dbReference type="ARBA" id="ARBA00011356"/>
    </source>
</evidence>
<reference evidence="12 13" key="1">
    <citation type="journal article" date="2015" name="Genome Biol.">
        <title>Comparative genomics of Steinernema reveals deeply conserved gene regulatory networks.</title>
        <authorList>
            <person name="Dillman A.R."/>
            <person name="Macchietto M."/>
            <person name="Porter C.F."/>
            <person name="Rogers A."/>
            <person name="Williams B."/>
            <person name="Antoshechkin I."/>
            <person name="Lee M.M."/>
            <person name="Goodwin Z."/>
            <person name="Lu X."/>
            <person name="Lewis E.E."/>
            <person name="Goodrich-Blair H."/>
            <person name="Stock S.P."/>
            <person name="Adams B.J."/>
            <person name="Sternberg P.W."/>
            <person name="Mortazavi A."/>
        </authorList>
    </citation>
    <scope>NUCLEOTIDE SEQUENCE [LARGE SCALE GENOMIC DNA]</scope>
    <source>
        <strain evidence="12 13">ALL</strain>
    </source>
</reference>
<keyword evidence="7" id="KW-0564">Palmitate</keyword>
<keyword evidence="3 11" id="KW-0479">Metal-binding</keyword>
<evidence type="ECO:0000256" key="6">
    <source>
        <dbReference type="ARBA" id="ARBA00023134"/>
    </source>
</evidence>
<organism evidence="12 13">
    <name type="scientific">Steinernema carpocapsae</name>
    <name type="common">Entomopathogenic nematode</name>
    <dbReference type="NCBI Taxonomy" id="34508"/>
    <lineage>
        <taxon>Eukaryota</taxon>
        <taxon>Metazoa</taxon>
        <taxon>Ecdysozoa</taxon>
        <taxon>Nematoda</taxon>
        <taxon>Chromadorea</taxon>
        <taxon>Rhabditida</taxon>
        <taxon>Tylenchina</taxon>
        <taxon>Panagrolaimomorpha</taxon>
        <taxon>Strongyloidoidea</taxon>
        <taxon>Steinernematidae</taxon>
        <taxon>Steinernema</taxon>
    </lineage>
</organism>
<evidence type="ECO:0000256" key="5">
    <source>
        <dbReference type="ARBA" id="ARBA00022842"/>
    </source>
</evidence>
<evidence type="ECO:0000256" key="4">
    <source>
        <dbReference type="ARBA" id="ARBA00022741"/>
    </source>
</evidence>
<dbReference type="STRING" id="34508.A0A4U5MKG5"/>
<dbReference type="PANTHER" id="PTHR10218">
    <property type="entry name" value="GTP-BINDING PROTEIN ALPHA SUBUNIT"/>
    <property type="match status" value="1"/>
</dbReference>
<feature type="binding site" evidence="11">
    <location>
        <position position="47"/>
    </location>
    <ligand>
        <name>Mg(2+)</name>
        <dbReference type="ChEBI" id="CHEBI:18420"/>
    </ligand>
</feature>
<dbReference type="GO" id="GO:0005525">
    <property type="term" value="F:GTP binding"/>
    <property type="evidence" value="ECO:0007669"/>
    <property type="project" value="UniProtKB-KW"/>
</dbReference>
<feature type="binding site" evidence="11">
    <location>
        <position position="183"/>
    </location>
    <ligand>
        <name>Mg(2+)</name>
        <dbReference type="ChEBI" id="CHEBI:18420"/>
    </ligand>
</feature>
<keyword evidence="4 10" id="KW-0547">Nucleotide-binding</keyword>
<dbReference type="SUPFAM" id="SSF47895">
    <property type="entry name" value="Transducin (alpha subunit), insertion domain"/>
    <property type="match status" value="1"/>
</dbReference>
<dbReference type="SUPFAM" id="SSF52540">
    <property type="entry name" value="P-loop containing nucleoside triphosphate hydrolases"/>
    <property type="match status" value="1"/>
</dbReference>
<protein>
    <recommendedName>
        <fullName evidence="14">G-protein alpha subunit</fullName>
    </recommendedName>
</protein>
<proteinExistence type="predicted"/>
<dbReference type="GO" id="GO:0005834">
    <property type="term" value="C:heterotrimeric G-protein complex"/>
    <property type="evidence" value="ECO:0007669"/>
    <property type="project" value="TreeGrafter"/>
</dbReference>
<dbReference type="GO" id="GO:0031683">
    <property type="term" value="F:G-protein beta/gamma-subunit complex binding"/>
    <property type="evidence" value="ECO:0007669"/>
    <property type="project" value="InterPro"/>
</dbReference>
<dbReference type="InterPro" id="IPR011025">
    <property type="entry name" value="GproteinA_insert"/>
</dbReference>
<comment type="subunit">
    <text evidence="1">G proteins are composed of 3 units; alpha, beta and gamma. The alpha chain contains the guanine nucleotide binding site.</text>
</comment>
<dbReference type="SMART" id="SM00275">
    <property type="entry name" value="G_alpha"/>
    <property type="match status" value="1"/>
</dbReference>
<dbReference type="InterPro" id="IPR001019">
    <property type="entry name" value="Gprotein_alpha_su"/>
</dbReference>
<dbReference type="GO" id="GO:0005737">
    <property type="term" value="C:cytoplasm"/>
    <property type="evidence" value="ECO:0007669"/>
    <property type="project" value="TreeGrafter"/>
</dbReference>
<dbReference type="CDD" id="cd00066">
    <property type="entry name" value="G-alpha"/>
    <property type="match status" value="1"/>
</dbReference>
<accession>A0A4U5MKG5</accession>
<keyword evidence="13" id="KW-1185">Reference proteome</keyword>
<dbReference type="InterPro" id="IPR027417">
    <property type="entry name" value="P-loop_NTPase"/>
</dbReference>
<dbReference type="PRINTS" id="PR00318">
    <property type="entry name" value="GPROTEINA"/>
</dbReference>
<feature type="binding site" evidence="10">
    <location>
        <begin position="43"/>
        <end position="48"/>
    </location>
    <ligand>
        <name>GTP</name>
        <dbReference type="ChEBI" id="CHEBI:37565"/>
    </ligand>
</feature>
<sequence>MGLCQSEEEKKNQKASKDIDKKIKETQATEEKIIKLLLLGAGECGKSTVLKQMKILHSNGFSDDELTQQKAVVFNNTVTAMGMLLKAMGTFKVSFTDPARESDARVVFDCIKANEESDPFSPELAIALKNLWADPALHLTVYDKRSEIHLTDSAKYFLDDIDRIMNPNYKPTAQDVLFTRIKTTGIVEVTFQMSGVQFRVFDVGNVPSAKSGSTASKM</sequence>
<dbReference type="EMBL" id="AZBU02000007">
    <property type="protein sequence ID" value="TKR69926.1"/>
    <property type="molecule type" value="Genomic_DNA"/>
</dbReference>